<sequence>MKLISLFKYVRSGRQLVFRFGKDKRGVAAVEFVFIVPLMLTLLFGMIDVSSGVAVDRKVTLTARTLSDLVSQGTKVSSTDISNFFKMGSAIMTPYAVTPATMTQRISAVSIDASKNAKVVWSYSGAVSGASSVTVTTGYPKDTVITTIPADLLVANTQLIWSEVTYTFTPITGYIIQTTVPLSENCYTRPRQSDTVTYTS</sequence>
<dbReference type="HOGENOM" id="CLU_108008_1_0_5"/>
<evidence type="ECO:0000259" key="2">
    <source>
        <dbReference type="Pfam" id="PF07811"/>
    </source>
</evidence>
<dbReference type="InterPro" id="IPR012495">
    <property type="entry name" value="TadE-like_dom"/>
</dbReference>
<dbReference type="AlphaFoldDB" id="K8NY52"/>
<dbReference type="Proteomes" id="UP000001096">
    <property type="component" value="Unassembled WGS sequence"/>
</dbReference>
<evidence type="ECO:0000313" key="3">
    <source>
        <dbReference type="EMBL" id="EKS34121.1"/>
    </source>
</evidence>
<gene>
    <name evidence="3" type="ORF">HMPREF9695_04031</name>
</gene>
<evidence type="ECO:0000256" key="1">
    <source>
        <dbReference type="SAM" id="Phobius"/>
    </source>
</evidence>
<keyword evidence="1" id="KW-0812">Transmembrane</keyword>
<dbReference type="EMBL" id="AGWX01000005">
    <property type="protein sequence ID" value="EKS34121.1"/>
    <property type="molecule type" value="Genomic_DNA"/>
</dbReference>
<dbReference type="Pfam" id="PF07811">
    <property type="entry name" value="TadE"/>
    <property type="match status" value="1"/>
</dbReference>
<feature type="domain" description="TadE-like" evidence="2">
    <location>
        <begin position="26"/>
        <end position="64"/>
    </location>
</feature>
<keyword evidence="1" id="KW-1133">Transmembrane helix</keyword>
<feature type="transmembrane region" description="Helical" evidence="1">
    <location>
        <begin position="26"/>
        <end position="47"/>
    </location>
</feature>
<evidence type="ECO:0000313" key="4">
    <source>
        <dbReference type="Proteomes" id="UP000001096"/>
    </source>
</evidence>
<dbReference type="eggNOG" id="COG4961">
    <property type="taxonomic scope" value="Bacteria"/>
</dbReference>
<organism evidence="3 4">
    <name type="scientific">Afipia broomeae ATCC 49717</name>
    <dbReference type="NCBI Taxonomy" id="883078"/>
    <lineage>
        <taxon>Bacteria</taxon>
        <taxon>Pseudomonadati</taxon>
        <taxon>Pseudomonadota</taxon>
        <taxon>Alphaproteobacteria</taxon>
        <taxon>Hyphomicrobiales</taxon>
        <taxon>Nitrobacteraceae</taxon>
        <taxon>Afipia</taxon>
    </lineage>
</organism>
<keyword evidence="4" id="KW-1185">Reference proteome</keyword>
<dbReference type="RefSeq" id="WP_006022730.1">
    <property type="nucleotide sequence ID" value="NZ_KB375284.1"/>
</dbReference>
<protein>
    <recommendedName>
        <fullName evidence="2">TadE-like domain-containing protein</fullName>
    </recommendedName>
</protein>
<proteinExistence type="predicted"/>
<accession>K8NY52</accession>
<dbReference type="PATRIC" id="fig|883078.3.peg.4163"/>
<keyword evidence="1" id="KW-0472">Membrane</keyword>
<name>K8NY52_9BRAD</name>
<comment type="caution">
    <text evidence="3">The sequence shown here is derived from an EMBL/GenBank/DDBJ whole genome shotgun (WGS) entry which is preliminary data.</text>
</comment>
<reference evidence="3 4" key="1">
    <citation type="submission" date="2012-04" db="EMBL/GenBank/DDBJ databases">
        <title>The Genome Sequence of Afipia broomeae ATCC 49717.</title>
        <authorList>
            <consortium name="The Broad Institute Genome Sequencing Platform"/>
            <person name="Earl A."/>
            <person name="Ward D."/>
            <person name="Feldgarden M."/>
            <person name="Gevers D."/>
            <person name="Huys G."/>
            <person name="Walker B."/>
            <person name="Young S.K."/>
            <person name="Zeng Q."/>
            <person name="Gargeya S."/>
            <person name="Fitzgerald M."/>
            <person name="Haas B."/>
            <person name="Abouelleil A."/>
            <person name="Alvarado L."/>
            <person name="Arachchi H.M."/>
            <person name="Berlin A."/>
            <person name="Chapman S.B."/>
            <person name="Goldberg J."/>
            <person name="Griggs A."/>
            <person name="Gujja S."/>
            <person name="Hansen M."/>
            <person name="Howarth C."/>
            <person name="Imamovic A."/>
            <person name="Larimer J."/>
            <person name="McCowen C."/>
            <person name="Montmayeur A."/>
            <person name="Murphy C."/>
            <person name="Neiman D."/>
            <person name="Pearson M."/>
            <person name="Priest M."/>
            <person name="Roberts A."/>
            <person name="Saif S."/>
            <person name="Shea T."/>
            <person name="Sisk P."/>
            <person name="Sykes S."/>
            <person name="Wortman J."/>
            <person name="Nusbaum C."/>
            <person name="Birren B."/>
        </authorList>
    </citation>
    <scope>NUCLEOTIDE SEQUENCE [LARGE SCALE GENOMIC DNA]</scope>
    <source>
        <strain evidence="3 4">ATCC 49717</strain>
    </source>
</reference>